<dbReference type="Pfam" id="PF00512">
    <property type="entry name" value="HisKA"/>
    <property type="match status" value="1"/>
</dbReference>
<dbReference type="EMBL" id="FOGJ01000001">
    <property type="protein sequence ID" value="SEQ97085.1"/>
    <property type="molecule type" value="Genomic_DNA"/>
</dbReference>
<dbReference type="Gene3D" id="3.30.565.10">
    <property type="entry name" value="Histidine kinase-like ATPase, C-terminal domain"/>
    <property type="match status" value="1"/>
</dbReference>
<evidence type="ECO:0000256" key="6">
    <source>
        <dbReference type="ARBA" id="ARBA00022679"/>
    </source>
</evidence>
<feature type="domain" description="Histidine kinase" evidence="16">
    <location>
        <begin position="259"/>
        <end position="481"/>
    </location>
</feature>
<dbReference type="InterPro" id="IPR036097">
    <property type="entry name" value="HisK_dim/P_sf"/>
</dbReference>
<keyword evidence="14" id="KW-0175">Coiled coil</keyword>
<dbReference type="PANTHER" id="PTHR45528">
    <property type="entry name" value="SENSOR HISTIDINE KINASE CPXA"/>
    <property type="match status" value="1"/>
</dbReference>
<evidence type="ECO:0000256" key="8">
    <source>
        <dbReference type="ARBA" id="ARBA00022741"/>
    </source>
</evidence>
<dbReference type="CDD" id="cd00075">
    <property type="entry name" value="HATPase"/>
    <property type="match status" value="1"/>
</dbReference>
<dbReference type="PROSITE" id="PS50109">
    <property type="entry name" value="HIS_KIN"/>
    <property type="match status" value="1"/>
</dbReference>
<evidence type="ECO:0000256" key="13">
    <source>
        <dbReference type="ARBA" id="ARBA00023136"/>
    </source>
</evidence>
<evidence type="ECO:0000256" key="10">
    <source>
        <dbReference type="ARBA" id="ARBA00022840"/>
    </source>
</evidence>
<dbReference type="eggNOG" id="COG5002">
    <property type="taxonomic scope" value="Bacteria"/>
</dbReference>
<dbReference type="SUPFAM" id="SSF47384">
    <property type="entry name" value="Homodimeric domain of signal transducing histidine kinase"/>
    <property type="match status" value="1"/>
</dbReference>
<dbReference type="InterPro" id="IPR004358">
    <property type="entry name" value="Sig_transdc_His_kin-like_C"/>
</dbReference>
<keyword evidence="11 15" id="KW-1133">Transmembrane helix</keyword>
<evidence type="ECO:0000259" key="17">
    <source>
        <dbReference type="PROSITE" id="PS50885"/>
    </source>
</evidence>
<reference evidence="18 19" key="1">
    <citation type="submission" date="2016-10" db="EMBL/GenBank/DDBJ databases">
        <authorList>
            <person name="de Groot N.N."/>
        </authorList>
    </citation>
    <scope>NUCLEOTIDE SEQUENCE [LARGE SCALE GENOMIC DNA]</scope>
    <source>
        <strain evidence="18 19">AR40</strain>
    </source>
</reference>
<dbReference type="OrthoDB" id="335833at2"/>
<evidence type="ECO:0000256" key="12">
    <source>
        <dbReference type="ARBA" id="ARBA00023012"/>
    </source>
</evidence>
<dbReference type="GO" id="GO:0005886">
    <property type="term" value="C:plasma membrane"/>
    <property type="evidence" value="ECO:0007669"/>
    <property type="project" value="UniProtKB-SubCell"/>
</dbReference>
<dbReference type="PRINTS" id="PR00344">
    <property type="entry name" value="BCTRLSENSOR"/>
</dbReference>
<keyword evidence="7 15" id="KW-0812">Transmembrane</keyword>
<keyword evidence="4" id="KW-1003">Cell membrane</keyword>
<keyword evidence="10" id="KW-0067">ATP-binding</keyword>
<organism evidence="18 19">
    <name type="scientific">Butyrivibrio fibrisolvens</name>
    <dbReference type="NCBI Taxonomy" id="831"/>
    <lineage>
        <taxon>Bacteria</taxon>
        <taxon>Bacillati</taxon>
        <taxon>Bacillota</taxon>
        <taxon>Clostridia</taxon>
        <taxon>Lachnospirales</taxon>
        <taxon>Lachnospiraceae</taxon>
        <taxon>Butyrivibrio</taxon>
    </lineage>
</organism>
<feature type="transmembrane region" description="Helical" evidence="15">
    <location>
        <begin position="166"/>
        <end position="188"/>
    </location>
</feature>
<evidence type="ECO:0000256" key="2">
    <source>
        <dbReference type="ARBA" id="ARBA00004651"/>
    </source>
</evidence>
<dbReference type="RefSeq" id="WP_074753630.1">
    <property type="nucleotide sequence ID" value="NZ_FOGJ01000001.1"/>
</dbReference>
<dbReference type="FunFam" id="3.30.565.10:FF:000006">
    <property type="entry name" value="Sensor histidine kinase WalK"/>
    <property type="match status" value="1"/>
</dbReference>
<dbReference type="SMART" id="SM00387">
    <property type="entry name" value="HATPase_c"/>
    <property type="match status" value="1"/>
</dbReference>
<dbReference type="Proteomes" id="UP000182584">
    <property type="component" value="Unassembled WGS sequence"/>
</dbReference>
<keyword evidence="12" id="KW-0902">Two-component regulatory system</keyword>
<dbReference type="GO" id="GO:0000155">
    <property type="term" value="F:phosphorelay sensor kinase activity"/>
    <property type="evidence" value="ECO:0007669"/>
    <property type="project" value="InterPro"/>
</dbReference>
<dbReference type="InterPro" id="IPR050398">
    <property type="entry name" value="HssS/ArlS-like"/>
</dbReference>
<evidence type="ECO:0000256" key="5">
    <source>
        <dbReference type="ARBA" id="ARBA00022553"/>
    </source>
</evidence>
<dbReference type="Gene3D" id="6.10.340.10">
    <property type="match status" value="1"/>
</dbReference>
<name>A0A1H9KDU6_BUTFI</name>
<dbReference type="InterPro" id="IPR003594">
    <property type="entry name" value="HATPase_dom"/>
</dbReference>
<keyword evidence="8" id="KW-0547">Nucleotide-binding</keyword>
<dbReference type="Pfam" id="PF00672">
    <property type="entry name" value="HAMP"/>
    <property type="match status" value="1"/>
</dbReference>
<gene>
    <name evidence="18" type="ORF">SAMN04487884_10115</name>
</gene>
<keyword evidence="5" id="KW-0597">Phosphoprotein</keyword>
<keyword evidence="6" id="KW-0808">Transferase</keyword>
<dbReference type="SMART" id="SM00388">
    <property type="entry name" value="HisKA"/>
    <property type="match status" value="1"/>
</dbReference>
<dbReference type="Gene3D" id="1.10.287.130">
    <property type="match status" value="1"/>
</dbReference>
<evidence type="ECO:0000313" key="18">
    <source>
        <dbReference type="EMBL" id="SEQ97085.1"/>
    </source>
</evidence>
<protein>
    <recommendedName>
        <fullName evidence="3">histidine kinase</fullName>
        <ecNumber evidence="3">2.7.13.3</ecNumber>
    </recommendedName>
</protein>
<comment type="catalytic activity">
    <reaction evidence="1">
        <text>ATP + protein L-histidine = ADP + protein N-phospho-L-histidine.</text>
        <dbReference type="EC" id="2.7.13.3"/>
    </reaction>
</comment>
<proteinExistence type="predicted"/>
<evidence type="ECO:0000256" key="11">
    <source>
        <dbReference type="ARBA" id="ARBA00022989"/>
    </source>
</evidence>
<dbReference type="SUPFAM" id="SSF55874">
    <property type="entry name" value="ATPase domain of HSP90 chaperone/DNA topoisomerase II/histidine kinase"/>
    <property type="match status" value="1"/>
</dbReference>
<dbReference type="InterPro" id="IPR005467">
    <property type="entry name" value="His_kinase_dom"/>
</dbReference>
<evidence type="ECO:0000256" key="1">
    <source>
        <dbReference type="ARBA" id="ARBA00000085"/>
    </source>
</evidence>
<dbReference type="PANTHER" id="PTHR45528:SF1">
    <property type="entry name" value="SENSOR HISTIDINE KINASE CPXA"/>
    <property type="match status" value="1"/>
</dbReference>
<keyword evidence="13 15" id="KW-0472">Membrane</keyword>
<dbReference type="Pfam" id="PF02518">
    <property type="entry name" value="HATPase_c"/>
    <property type="match status" value="1"/>
</dbReference>
<evidence type="ECO:0000256" key="4">
    <source>
        <dbReference type="ARBA" id="ARBA00022475"/>
    </source>
</evidence>
<evidence type="ECO:0000256" key="14">
    <source>
        <dbReference type="SAM" id="Coils"/>
    </source>
</evidence>
<dbReference type="GO" id="GO:0005524">
    <property type="term" value="F:ATP binding"/>
    <property type="evidence" value="ECO:0007669"/>
    <property type="project" value="UniProtKB-KW"/>
</dbReference>
<evidence type="ECO:0000256" key="7">
    <source>
        <dbReference type="ARBA" id="ARBA00022692"/>
    </source>
</evidence>
<dbReference type="PROSITE" id="PS50885">
    <property type="entry name" value="HAMP"/>
    <property type="match status" value="1"/>
</dbReference>
<dbReference type="InterPro" id="IPR003660">
    <property type="entry name" value="HAMP_dom"/>
</dbReference>
<dbReference type="InterPro" id="IPR003661">
    <property type="entry name" value="HisK_dim/P_dom"/>
</dbReference>
<sequence>MRLKTKLTITAVTMVLLPLFLITMAFILIGGIMNEGNTKNLIYDNTRYMRIADDIFEKIGQDIASNTDILTDSAYLDKINEEVLMEGGYVIVRQSGDIISYNGSSNDDNDLTLILPEYGSGPDHLSGFFYNDEKKLIRQFDFTLSDGTNGSLFIVFSLQTLIAPEFFGYMFVAMCAILLLTSLILTAWTRSGIFKPLGELNVAMQKIKDGNFDYRLNDSMEKGEIGEMYRNYEDMRLRLKESAQEKLEHEQQNKELIRNISHDLKTPITTIRGYAEGLMEGVATTPEKQQKYLKTIYNKANDMNNLINELTLYSSIDNNRIPYNFRKLNVADYFGDCVEEVGMDMEGRGIKLNYSNLTAPDTIVIADPEQLKRVINNIVSNSVKYMDRNDDHGQIDIRILDEVDSIRIEIEDNGRGIAQKDLANIFERFYRTDSSRNSKHQGSGIGLSIVKKIIEDHGGYIWATSHEGEGTTMHFVLRKYTEPVTGGYDEQNTNS</sequence>
<feature type="coiled-coil region" evidence="14">
    <location>
        <begin position="232"/>
        <end position="260"/>
    </location>
</feature>
<evidence type="ECO:0000256" key="3">
    <source>
        <dbReference type="ARBA" id="ARBA00012438"/>
    </source>
</evidence>
<dbReference type="CDD" id="cd00082">
    <property type="entry name" value="HisKA"/>
    <property type="match status" value="1"/>
</dbReference>
<dbReference type="EC" id="2.7.13.3" evidence="3"/>
<evidence type="ECO:0000259" key="16">
    <source>
        <dbReference type="PROSITE" id="PS50109"/>
    </source>
</evidence>
<evidence type="ECO:0000256" key="15">
    <source>
        <dbReference type="SAM" id="Phobius"/>
    </source>
</evidence>
<dbReference type="AlphaFoldDB" id="A0A1H9KDU6"/>
<dbReference type="eggNOG" id="COG2770">
    <property type="taxonomic scope" value="Bacteria"/>
</dbReference>
<feature type="transmembrane region" description="Helical" evidence="15">
    <location>
        <begin position="7"/>
        <end position="33"/>
    </location>
</feature>
<evidence type="ECO:0000256" key="9">
    <source>
        <dbReference type="ARBA" id="ARBA00022777"/>
    </source>
</evidence>
<dbReference type="SUPFAM" id="SSF158472">
    <property type="entry name" value="HAMP domain-like"/>
    <property type="match status" value="1"/>
</dbReference>
<evidence type="ECO:0000313" key="19">
    <source>
        <dbReference type="Proteomes" id="UP000182584"/>
    </source>
</evidence>
<dbReference type="FunFam" id="1.10.287.130:FF:000001">
    <property type="entry name" value="Two-component sensor histidine kinase"/>
    <property type="match status" value="1"/>
</dbReference>
<dbReference type="InterPro" id="IPR036890">
    <property type="entry name" value="HATPase_C_sf"/>
</dbReference>
<comment type="subcellular location">
    <subcellularLocation>
        <location evidence="2">Cell membrane</location>
        <topology evidence="2">Multi-pass membrane protein</topology>
    </subcellularLocation>
</comment>
<accession>A0A1H9KDU6</accession>
<dbReference type="SMART" id="SM00304">
    <property type="entry name" value="HAMP"/>
    <property type="match status" value="1"/>
</dbReference>
<feature type="domain" description="HAMP" evidence="17">
    <location>
        <begin position="191"/>
        <end position="244"/>
    </location>
</feature>
<dbReference type="CDD" id="cd06225">
    <property type="entry name" value="HAMP"/>
    <property type="match status" value="1"/>
</dbReference>
<keyword evidence="9 18" id="KW-0418">Kinase</keyword>